<feature type="domain" description="DNA mimic protein DMP19 C-terminal" evidence="1">
    <location>
        <begin position="36"/>
        <end position="149"/>
    </location>
</feature>
<accession>A0ABW3N229</accession>
<dbReference type="EMBL" id="JBHTJL010000003">
    <property type="protein sequence ID" value="MFD1061727.1"/>
    <property type="molecule type" value="Genomic_DNA"/>
</dbReference>
<evidence type="ECO:0000259" key="1">
    <source>
        <dbReference type="Pfam" id="PF14300"/>
    </source>
</evidence>
<reference evidence="3" key="1">
    <citation type="journal article" date="2019" name="Int. J. Syst. Evol. Microbiol.">
        <title>The Global Catalogue of Microorganisms (GCM) 10K type strain sequencing project: providing services to taxonomists for standard genome sequencing and annotation.</title>
        <authorList>
            <consortium name="The Broad Institute Genomics Platform"/>
            <consortium name="The Broad Institute Genome Sequencing Center for Infectious Disease"/>
            <person name="Wu L."/>
            <person name="Ma J."/>
        </authorList>
    </citation>
    <scope>NUCLEOTIDE SEQUENCE [LARGE SCALE GENOMIC DNA]</scope>
    <source>
        <strain evidence="3">CCUG 62215</strain>
    </source>
</reference>
<organism evidence="2 3">
    <name type="scientific">Winogradskyella litorisediminis</name>
    <dbReference type="NCBI Taxonomy" id="1156618"/>
    <lineage>
        <taxon>Bacteria</taxon>
        <taxon>Pseudomonadati</taxon>
        <taxon>Bacteroidota</taxon>
        <taxon>Flavobacteriia</taxon>
        <taxon>Flavobacteriales</taxon>
        <taxon>Flavobacteriaceae</taxon>
        <taxon>Winogradskyella</taxon>
    </lineage>
</organism>
<dbReference type="Pfam" id="PF14300">
    <property type="entry name" value="DMP19"/>
    <property type="match status" value="1"/>
</dbReference>
<dbReference type="Proteomes" id="UP001597013">
    <property type="component" value="Unassembled WGS sequence"/>
</dbReference>
<proteinExistence type="predicted"/>
<name>A0ABW3N229_9FLAO</name>
<comment type="caution">
    <text evidence="2">The sequence shown here is derived from an EMBL/GenBank/DDBJ whole genome shotgun (WGS) entry which is preliminary data.</text>
</comment>
<dbReference type="RefSeq" id="WP_386126904.1">
    <property type="nucleotide sequence ID" value="NZ_JBHTJL010000003.1"/>
</dbReference>
<evidence type="ECO:0000313" key="3">
    <source>
        <dbReference type="Proteomes" id="UP001597013"/>
    </source>
</evidence>
<gene>
    <name evidence="2" type="ORF">ACFQ1Q_00615</name>
</gene>
<sequence>MTEIDFALSQESDTDKIELVGTVLWNKSHAIGHFTKLSEAEQTFVLIDIFESEINRNGLFGFFYNSSGEYAHEVLQAFQTINAFETAEIINKSIRAFKVLPIPKDILLRRKFIFESKDQLTKKWSQLDDLLIASKEDIITLLIPYIAAHKTDFEY</sequence>
<dbReference type="Gene3D" id="1.20.1420.60">
    <property type="match status" value="1"/>
</dbReference>
<protein>
    <submittedName>
        <fullName evidence="2">DUF4375 domain-containing protein</fullName>
    </submittedName>
</protein>
<keyword evidence="3" id="KW-1185">Reference proteome</keyword>
<evidence type="ECO:0000313" key="2">
    <source>
        <dbReference type="EMBL" id="MFD1061727.1"/>
    </source>
</evidence>
<dbReference type="InterPro" id="IPR025402">
    <property type="entry name" value="DMP19_C"/>
</dbReference>